<feature type="signal peptide" evidence="10">
    <location>
        <begin position="1"/>
        <end position="19"/>
    </location>
</feature>
<evidence type="ECO:0000256" key="2">
    <source>
        <dbReference type="ARBA" id="ARBA00022475"/>
    </source>
</evidence>
<gene>
    <name evidence="12" type="ORF">OLEA9_A066670</name>
</gene>
<dbReference type="Gramene" id="OE9A066670T2">
    <property type="protein sequence ID" value="OE9A066670C2"/>
    <property type="gene ID" value="OE9A066670"/>
</dbReference>
<dbReference type="GO" id="GO:0009506">
    <property type="term" value="C:plasmodesma"/>
    <property type="evidence" value="ECO:0007669"/>
    <property type="project" value="UniProtKB-ARBA"/>
</dbReference>
<reference evidence="12 13" key="1">
    <citation type="submission" date="2019-12" db="EMBL/GenBank/DDBJ databases">
        <authorList>
            <person name="Alioto T."/>
            <person name="Alioto T."/>
            <person name="Gomez Garrido J."/>
        </authorList>
    </citation>
    <scope>NUCLEOTIDE SEQUENCE [LARGE SCALE GENOMIC DNA]</scope>
</reference>
<keyword evidence="6" id="KW-1015">Disulfide bond</keyword>
<sequence length="367" mass="37529">MAPQFLFLFFLSIICFCSSGIFLCPAEANKQIEFERHEHTLHMMHRGLLYKAIRHDFTDAPATFPTTPVTNPVTTPVTNPVTTPAVNAPPANPAPDIVTVPPANPITVTPSPPFTNAVPVPVSNTGPVNGGIPVTNPVTTPSTNAGGQPVSNPVTTYPTPTGGIPVTNPVAPPTTTSPITSTPAVPGQSWCIAKNGVPETTLQSALDYACGLGGADCSAIQQGANCYNPNSLQYHASFAFNSYYQKNPVQTSCDFGGAAVTTNVNPSTGSCIFPTSSSSTSSSSSTTSPITATPMPTTATSSGAAPGSISPSILNNSNPGYGGTTAGFGESPSSANASISTSSSLQPFIGCIISVTSIITGRFVFNI</sequence>
<evidence type="ECO:0000256" key="9">
    <source>
        <dbReference type="SAM" id="MobiDB-lite"/>
    </source>
</evidence>
<dbReference type="PANTHER" id="PTHR31044:SF120">
    <property type="entry name" value="CARBOHYDRATE-BINDING X8 DOMAIN SUPERFAMILY PROTEIN"/>
    <property type="match status" value="1"/>
</dbReference>
<dbReference type="AlphaFoldDB" id="A0A8S0SQL5"/>
<evidence type="ECO:0000256" key="5">
    <source>
        <dbReference type="ARBA" id="ARBA00023136"/>
    </source>
</evidence>
<dbReference type="Pfam" id="PF07983">
    <property type="entry name" value="X8"/>
    <property type="match status" value="1"/>
</dbReference>
<dbReference type="FunFam" id="1.20.58.1040:FF:000001">
    <property type="entry name" value="Glucan endo-1,3-beta-glucosidase 4"/>
    <property type="match status" value="1"/>
</dbReference>
<dbReference type="GO" id="GO:0098552">
    <property type="term" value="C:side of membrane"/>
    <property type="evidence" value="ECO:0007669"/>
    <property type="project" value="UniProtKB-KW"/>
</dbReference>
<comment type="caution">
    <text evidence="12">The sequence shown here is derived from an EMBL/GenBank/DDBJ whole genome shotgun (WGS) entry which is preliminary data.</text>
</comment>
<dbReference type="PANTHER" id="PTHR31044">
    <property type="entry name" value="BETA-1,3 GLUCANASE"/>
    <property type="match status" value="1"/>
</dbReference>
<feature type="chain" id="PRO_5035739327" evidence="10">
    <location>
        <begin position="20"/>
        <end position="367"/>
    </location>
</feature>
<dbReference type="OrthoDB" id="417697at2759"/>
<proteinExistence type="predicted"/>
<dbReference type="Proteomes" id="UP000594638">
    <property type="component" value="Unassembled WGS sequence"/>
</dbReference>
<evidence type="ECO:0000256" key="3">
    <source>
        <dbReference type="ARBA" id="ARBA00022622"/>
    </source>
</evidence>
<feature type="domain" description="X8" evidence="11">
    <location>
        <begin position="189"/>
        <end position="273"/>
    </location>
</feature>
<dbReference type="InterPro" id="IPR044788">
    <property type="entry name" value="X8_dom_prot"/>
</dbReference>
<evidence type="ECO:0000313" key="12">
    <source>
        <dbReference type="EMBL" id="CAA2995361.1"/>
    </source>
</evidence>
<dbReference type="Gene3D" id="1.20.58.1040">
    <property type="match status" value="1"/>
</dbReference>
<feature type="region of interest" description="Disordered" evidence="9">
    <location>
        <begin position="275"/>
        <end position="309"/>
    </location>
</feature>
<dbReference type="SMART" id="SM00768">
    <property type="entry name" value="X8"/>
    <property type="match status" value="1"/>
</dbReference>
<keyword evidence="8" id="KW-0449">Lipoprotein</keyword>
<evidence type="ECO:0000256" key="1">
    <source>
        <dbReference type="ARBA" id="ARBA00004609"/>
    </source>
</evidence>
<keyword evidence="2" id="KW-1003">Cell membrane</keyword>
<accession>A0A8S0SQL5</accession>
<dbReference type="GO" id="GO:0005886">
    <property type="term" value="C:plasma membrane"/>
    <property type="evidence" value="ECO:0007669"/>
    <property type="project" value="UniProtKB-SubCell"/>
</dbReference>
<keyword evidence="7" id="KW-0325">Glycoprotein</keyword>
<keyword evidence="13" id="KW-1185">Reference proteome</keyword>
<evidence type="ECO:0000256" key="7">
    <source>
        <dbReference type="ARBA" id="ARBA00023180"/>
    </source>
</evidence>
<evidence type="ECO:0000256" key="6">
    <source>
        <dbReference type="ARBA" id="ARBA00023157"/>
    </source>
</evidence>
<evidence type="ECO:0000259" key="11">
    <source>
        <dbReference type="SMART" id="SM00768"/>
    </source>
</evidence>
<evidence type="ECO:0000256" key="10">
    <source>
        <dbReference type="SAM" id="SignalP"/>
    </source>
</evidence>
<evidence type="ECO:0000313" key="13">
    <source>
        <dbReference type="Proteomes" id="UP000594638"/>
    </source>
</evidence>
<evidence type="ECO:0000256" key="4">
    <source>
        <dbReference type="ARBA" id="ARBA00022729"/>
    </source>
</evidence>
<evidence type="ECO:0000256" key="8">
    <source>
        <dbReference type="ARBA" id="ARBA00023288"/>
    </source>
</evidence>
<keyword evidence="5" id="KW-0472">Membrane</keyword>
<comment type="subcellular location">
    <subcellularLocation>
        <location evidence="1">Cell membrane</location>
        <topology evidence="1">Lipid-anchor</topology>
        <topology evidence="1">GPI-anchor</topology>
    </subcellularLocation>
</comment>
<dbReference type="EMBL" id="CACTIH010005498">
    <property type="protein sequence ID" value="CAA2995361.1"/>
    <property type="molecule type" value="Genomic_DNA"/>
</dbReference>
<keyword evidence="3" id="KW-0336">GPI-anchor</keyword>
<organism evidence="12 13">
    <name type="scientific">Olea europaea subsp. europaea</name>
    <dbReference type="NCBI Taxonomy" id="158383"/>
    <lineage>
        <taxon>Eukaryota</taxon>
        <taxon>Viridiplantae</taxon>
        <taxon>Streptophyta</taxon>
        <taxon>Embryophyta</taxon>
        <taxon>Tracheophyta</taxon>
        <taxon>Spermatophyta</taxon>
        <taxon>Magnoliopsida</taxon>
        <taxon>eudicotyledons</taxon>
        <taxon>Gunneridae</taxon>
        <taxon>Pentapetalae</taxon>
        <taxon>asterids</taxon>
        <taxon>lamiids</taxon>
        <taxon>Lamiales</taxon>
        <taxon>Oleaceae</taxon>
        <taxon>Oleeae</taxon>
        <taxon>Olea</taxon>
    </lineage>
</organism>
<keyword evidence="4 10" id="KW-0732">Signal</keyword>
<dbReference type="InterPro" id="IPR012946">
    <property type="entry name" value="X8"/>
</dbReference>
<name>A0A8S0SQL5_OLEEU</name>
<protein>
    <submittedName>
        <fullName evidence="12">Glucan endo-1,3-beta-glucosidase 3-like</fullName>
    </submittedName>
</protein>